<dbReference type="OrthoDB" id="5860827at2759"/>
<accession>A0A1W0WMQ8</accession>
<keyword evidence="3" id="KW-1185">Reference proteome</keyword>
<name>A0A1W0WMQ8_HYPEX</name>
<protein>
    <submittedName>
        <fullName evidence="2">Translocon-associated protein subunit beta</fullName>
    </submittedName>
</protein>
<keyword evidence="1" id="KW-0472">Membrane</keyword>
<reference evidence="3" key="1">
    <citation type="submission" date="2017-01" db="EMBL/GenBank/DDBJ databases">
        <title>Comparative genomics of anhydrobiosis in the tardigrade Hypsibius dujardini.</title>
        <authorList>
            <person name="Yoshida Y."/>
            <person name="Koutsovoulos G."/>
            <person name="Laetsch D."/>
            <person name="Stevens L."/>
            <person name="Kumar S."/>
            <person name="Horikawa D."/>
            <person name="Ishino K."/>
            <person name="Komine S."/>
            <person name="Tomita M."/>
            <person name="Blaxter M."/>
            <person name="Arakawa K."/>
        </authorList>
    </citation>
    <scope>NUCLEOTIDE SEQUENCE [LARGE SCALE GENOMIC DNA]</scope>
    <source>
        <strain evidence="3">Z151</strain>
    </source>
</reference>
<dbReference type="AlphaFoldDB" id="A0A1W0WMQ8"/>
<dbReference type="GO" id="GO:0005783">
    <property type="term" value="C:endoplasmic reticulum"/>
    <property type="evidence" value="ECO:0007669"/>
    <property type="project" value="TreeGrafter"/>
</dbReference>
<feature type="transmembrane region" description="Helical" evidence="1">
    <location>
        <begin position="202"/>
        <end position="223"/>
    </location>
</feature>
<evidence type="ECO:0000313" key="3">
    <source>
        <dbReference type="Proteomes" id="UP000192578"/>
    </source>
</evidence>
<proteinExistence type="predicted"/>
<organism evidence="2 3">
    <name type="scientific">Hypsibius exemplaris</name>
    <name type="common">Freshwater tardigrade</name>
    <dbReference type="NCBI Taxonomy" id="2072580"/>
    <lineage>
        <taxon>Eukaryota</taxon>
        <taxon>Metazoa</taxon>
        <taxon>Ecdysozoa</taxon>
        <taxon>Tardigrada</taxon>
        <taxon>Eutardigrada</taxon>
        <taxon>Parachela</taxon>
        <taxon>Hypsibioidea</taxon>
        <taxon>Hypsibiidae</taxon>
        <taxon>Hypsibius</taxon>
    </lineage>
</organism>
<dbReference type="Pfam" id="PF05753">
    <property type="entry name" value="TRAP_beta"/>
    <property type="match status" value="1"/>
</dbReference>
<keyword evidence="1" id="KW-1133">Transmembrane helix</keyword>
<gene>
    <name evidence="2" type="ORF">BV898_09465</name>
</gene>
<dbReference type="PANTHER" id="PTHR12861">
    <property type="entry name" value="TRANSLOCON-ASSOCIATED PROTEIN, BETA SUBUNIT PRECURSOR TRAP-BETA SIGNAL SEQUENCE RECEPTOR BETA SUBUNIT"/>
    <property type="match status" value="1"/>
</dbReference>
<evidence type="ECO:0000313" key="2">
    <source>
        <dbReference type="EMBL" id="OQV16475.1"/>
    </source>
</evidence>
<evidence type="ECO:0000256" key="1">
    <source>
        <dbReference type="SAM" id="Phobius"/>
    </source>
</evidence>
<dbReference type="Proteomes" id="UP000192578">
    <property type="component" value="Unassembled WGS sequence"/>
</dbReference>
<comment type="caution">
    <text evidence="2">The sequence shown here is derived from an EMBL/GenBank/DDBJ whole genome shotgun (WGS) entry which is preliminary data.</text>
</comment>
<dbReference type="PANTHER" id="PTHR12861:SF3">
    <property type="entry name" value="TRANSLOCON-ASSOCIATED PROTEIN SUBUNIT BETA"/>
    <property type="match status" value="1"/>
</dbReference>
<sequence>MWNALEMKTSSKNFSLIHHLFSCRTKIISHLAGFPAVILPDLCRNIFFTMKLLLLLCLFGLSAAQESAGSNSAAHILASKTVLNQYLVQKKDLTIQYSLYNIGESAAFDVQLDEQNFQKEDFDFVSGLTRVSWDRIPAGSNVTHTLTIQPKDYRIFNFTATRIQYRTAEAGDAPVVVGWSSAPGDGQIWETNHFNRQFAPHYADWITFLIMTIPTVGIPFFLWRTSTAKYEVKKQRGSNTNQEAKKQ</sequence>
<keyword evidence="1" id="KW-0812">Transmembrane</keyword>
<dbReference type="EMBL" id="MTYJ01000074">
    <property type="protein sequence ID" value="OQV16475.1"/>
    <property type="molecule type" value="Genomic_DNA"/>
</dbReference>